<dbReference type="GeneID" id="189178"/>
<dbReference type="AGR" id="WB:WBGene00012231"/>
<dbReference type="KEGG" id="cel:CELE_W04A4.2"/>
<proteinExistence type="predicted"/>
<gene>
    <name evidence="2" type="ORF">CELE_W04A4.2</name>
    <name evidence="2 4" type="ORF">W04A4.2</name>
</gene>
<evidence type="ECO:0000313" key="4">
    <source>
        <dbReference type="WormBase" id="W04A4.2"/>
    </source>
</evidence>
<dbReference type="OrthoDB" id="5910478at2759"/>
<feature type="signal peptide" evidence="1">
    <location>
        <begin position="1"/>
        <end position="20"/>
    </location>
</feature>
<dbReference type="Bgee" id="WBGene00012231">
    <property type="expression patterns" value="Expressed in adult organism and 2 other cell types or tissues"/>
</dbReference>
<feature type="chain" id="PRO_5004158540" evidence="1">
    <location>
        <begin position="21"/>
        <end position="365"/>
    </location>
</feature>
<dbReference type="UCSC" id="W04A4.2">
    <property type="organism name" value="c. elegans"/>
</dbReference>
<dbReference type="FunCoup" id="O45888">
    <property type="interactions" value="252"/>
</dbReference>
<protein>
    <submittedName>
        <fullName evidence="2">CW domain-containing protein</fullName>
    </submittedName>
</protein>
<dbReference type="PaxDb" id="6239-W04A4.2"/>
<organism evidence="2 3">
    <name type="scientific">Caenorhabditis elegans</name>
    <dbReference type="NCBI Taxonomy" id="6239"/>
    <lineage>
        <taxon>Eukaryota</taxon>
        <taxon>Metazoa</taxon>
        <taxon>Ecdysozoa</taxon>
        <taxon>Nematoda</taxon>
        <taxon>Chromadorea</taxon>
        <taxon>Rhabditida</taxon>
        <taxon>Rhabditina</taxon>
        <taxon>Rhabditomorpha</taxon>
        <taxon>Rhabditoidea</taxon>
        <taxon>Rhabditidae</taxon>
        <taxon>Peloderinae</taxon>
        <taxon>Caenorhabditis</taxon>
    </lineage>
</organism>
<evidence type="ECO:0000313" key="3">
    <source>
        <dbReference type="Proteomes" id="UP000001940"/>
    </source>
</evidence>
<dbReference type="CTD" id="189178"/>
<dbReference type="OMA" id="REHTIHY"/>
<name>O45888_CAEEL</name>
<dbReference type="EMBL" id="BX284601">
    <property type="protein sequence ID" value="CAB04896.3"/>
    <property type="molecule type" value="Genomic_DNA"/>
</dbReference>
<evidence type="ECO:0000313" key="2">
    <source>
        <dbReference type="EMBL" id="CAB04896.3"/>
    </source>
</evidence>
<dbReference type="PeptideAtlas" id="O45888"/>
<accession>O45888</accession>
<sequence length="365" mass="41300">MVLLSLLVFIFSIAISFSDGCVTIGSFEPRPACQCSSRELSVNDLYYDLERHPFAKTAISFANDRALWAGGFGDCWQSLSCKTEYNNHTIVIFDPTTAIMTSSASINATCDPYSQTWDIVGSGLRARRLWAMCVNFDFPVFTTRASPAADCDCANYLTTPSDVREHTIHYKDYHRLIAHSNVTNITRTQSYNGCVRRHDCNIEDGKTLLLFHNDQVYQSSSGDFQFECPDYTWSVSENWVPAYQLFYLMAVCVQDLKENLESPAPTTCQCEHFWSDTASIEGWSVLNLYFYSEVSENQCSWRVSCVELKYNVNSTAQLEIDGEFYVKDEFQLECDIGSNTWKSVTYSDGSASNVDQVGFACINKK</sequence>
<dbReference type="InParanoid" id="O45888"/>
<dbReference type="Proteomes" id="UP000001940">
    <property type="component" value="Chromosome I"/>
</dbReference>
<dbReference type="AlphaFoldDB" id="O45888"/>
<reference evidence="2 3" key="1">
    <citation type="journal article" date="1998" name="Science">
        <title>Genome sequence of the nematode C. elegans: a platform for investigating biology.</title>
        <authorList>
            <consortium name="The C. elegans sequencing consortium"/>
            <person name="Sulson J.E."/>
            <person name="Waterston R."/>
        </authorList>
    </citation>
    <scope>NUCLEOTIDE SEQUENCE [LARGE SCALE GENOMIC DNA]</scope>
    <source>
        <strain evidence="2 3">Bristol N2</strain>
    </source>
</reference>
<keyword evidence="1" id="KW-0732">Signal</keyword>
<dbReference type="HOGENOM" id="CLU_759180_0_0_1"/>
<evidence type="ECO:0000256" key="1">
    <source>
        <dbReference type="SAM" id="SignalP"/>
    </source>
</evidence>
<keyword evidence="3" id="KW-1185">Reference proteome</keyword>
<dbReference type="WormBase" id="W04A4.2">
    <property type="protein sequence ID" value="CE42178"/>
    <property type="gene ID" value="WBGene00012231"/>
</dbReference>
<dbReference type="RefSeq" id="NP_493399.3">
    <property type="nucleotide sequence ID" value="NM_060998.3"/>
</dbReference>